<dbReference type="AlphaFoldDB" id="A0A1Y2AQ06"/>
<dbReference type="EMBL" id="MCGO01000140">
    <property type="protein sequence ID" value="ORY24653.1"/>
    <property type="molecule type" value="Genomic_DNA"/>
</dbReference>
<comment type="caution">
    <text evidence="1">The sequence shown here is derived from an EMBL/GenBank/DDBJ whole genome shotgun (WGS) entry which is preliminary data.</text>
</comment>
<evidence type="ECO:0000313" key="2">
    <source>
        <dbReference type="Proteomes" id="UP000193642"/>
    </source>
</evidence>
<evidence type="ECO:0000313" key="1">
    <source>
        <dbReference type="EMBL" id="ORY24653.1"/>
    </source>
</evidence>
<gene>
    <name evidence="1" type="ORF">BCR33DRAFT_808047</name>
</gene>
<sequence length="297" mass="33608">MISHISVHYKNLGRLQRWTSGKSPLENPCLSKSVKYHLAMKEKEAEEALVQPIQATPIFSTEIHTIIDSYQNKLRAQKGSSHRIPWLQQIAFVLLLDACGRRPGDIKRLNINLCLYLPDKRGIFFVMVLHKTCRTSGPDRFVVKRDNTKEHCPIHAIEEYIRTCIKYGIDFNKSSLLFPNLAVPQLTQRSYAWSSSNITLNTKASTNLINTTAKEVGFTFDAKLYGMRSANALTSRNIPDLDALNAAMKKGGWSTTKSAELYSKFFPAVKHSNSPTKLLSTWIAHPSPNRILARIHE</sequence>
<organism evidence="1 2">
    <name type="scientific">Rhizoclosmatium globosum</name>
    <dbReference type="NCBI Taxonomy" id="329046"/>
    <lineage>
        <taxon>Eukaryota</taxon>
        <taxon>Fungi</taxon>
        <taxon>Fungi incertae sedis</taxon>
        <taxon>Chytridiomycota</taxon>
        <taxon>Chytridiomycota incertae sedis</taxon>
        <taxon>Chytridiomycetes</taxon>
        <taxon>Chytridiales</taxon>
        <taxon>Chytriomycetaceae</taxon>
        <taxon>Rhizoclosmatium</taxon>
    </lineage>
</organism>
<reference evidence="1 2" key="1">
    <citation type="submission" date="2016-07" db="EMBL/GenBank/DDBJ databases">
        <title>Pervasive Adenine N6-methylation of Active Genes in Fungi.</title>
        <authorList>
            <consortium name="DOE Joint Genome Institute"/>
            <person name="Mondo S.J."/>
            <person name="Dannebaum R.O."/>
            <person name="Kuo R.C."/>
            <person name="Labutti K."/>
            <person name="Haridas S."/>
            <person name="Kuo A."/>
            <person name="Salamov A."/>
            <person name="Ahrendt S.R."/>
            <person name="Lipzen A."/>
            <person name="Sullivan W."/>
            <person name="Andreopoulos W.B."/>
            <person name="Clum A."/>
            <person name="Lindquist E."/>
            <person name="Daum C."/>
            <person name="Ramamoorthy G.K."/>
            <person name="Gryganskyi A."/>
            <person name="Culley D."/>
            <person name="Magnuson J.K."/>
            <person name="James T.Y."/>
            <person name="O'Malley M.A."/>
            <person name="Stajich J.E."/>
            <person name="Spatafora J.W."/>
            <person name="Visel A."/>
            <person name="Grigoriev I.V."/>
        </authorList>
    </citation>
    <scope>NUCLEOTIDE SEQUENCE [LARGE SCALE GENOMIC DNA]</scope>
    <source>
        <strain evidence="1 2">JEL800</strain>
    </source>
</reference>
<evidence type="ECO:0008006" key="3">
    <source>
        <dbReference type="Google" id="ProtNLM"/>
    </source>
</evidence>
<accession>A0A1Y2AQ06</accession>
<keyword evidence="2" id="KW-1185">Reference proteome</keyword>
<name>A0A1Y2AQ06_9FUNG</name>
<dbReference type="OrthoDB" id="2172982at2759"/>
<protein>
    <recommendedName>
        <fullName evidence="3">Tyr recombinase domain-containing protein</fullName>
    </recommendedName>
</protein>
<dbReference type="Proteomes" id="UP000193642">
    <property type="component" value="Unassembled WGS sequence"/>
</dbReference>
<proteinExistence type="predicted"/>